<reference evidence="6 7" key="1">
    <citation type="journal article" date="2016" name="Nat. Commun.">
        <title>Thousands of microbial genomes shed light on interconnected biogeochemical processes in an aquifer system.</title>
        <authorList>
            <person name="Anantharaman K."/>
            <person name="Brown C.T."/>
            <person name="Hug L.A."/>
            <person name="Sharon I."/>
            <person name="Castelle C.J."/>
            <person name="Probst A.J."/>
            <person name="Thomas B.C."/>
            <person name="Singh A."/>
            <person name="Wilkins M.J."/>
            <person name="Karaoz U."/>
            <person name="Brodie E.L."/>
            <person name="Williams K.H."/>
            <person name="Hubbard S.S."/>
            <person name="Banfield J.F."/>
        </authorList>
    </citation>
    <scope>NUCLEOTIDE SEQUENCE [LARGE SCALE GENOMIC DNA]</scope>
</reference>
<dbReference type="AlphaFoldDB" id="A0A1F4RB75"/>
<dbReference type="Pfam" id="PF00156">
    <property type="entry name" value="Pribosyltran"/>
    <property type="match status" value="1"/>
</dbReference>
<dbReference type="EMBL" id="METP01000041">
    <property type="protein sequence ID" value="OGC05415.1"/>
    <property type="molecule type" value="Genomic_DNA"/>
</dbReference>
<dbReference type="InterPro" id="IPR029057">
    <property type="entry name" value="PRTase-like"/>
</dbReference>
<keyword evidence="3 4" id="KW-0804">Transcription</keyword>
<evidence type="ECO:0000313" key="6">
    <source>
        <dbReference type="EMBL" id="OGC05415.1"/>
    </source>
</evidence>
<dbReference type="GO" id="GO:0006355">
    <property type="term" value="P:regulation of DNA-templated transcription"/>
    <property type="evidence" value="ECO:0007669"/>
    <property type="project" value="UniProtKB-UniRule"/>
</dbReference>
<dbReference type="Gene3D" id="3.40.50.2020">
    <property type="match status" value="1"/>
</dbReference>
<evidence type="ECO:0000256" key="4">
    <source>
        <dbReference type="HAMAP-Rule" id="MF_01219"/>
    </source>
</evidence>
<feature type="domain" description="Phosphoribosyltransferase" evidence="5">
    <location>
        <begin position="24"/>
        <end position="163"/>
    </location>
</feature>
<evidence type="ECO:0000256" key="1">
    <source>
        <dbReference type="ARBA" id="ARBA00005565"/>
    </source>
</evidence>
<evidence type="ECO:0000313" key="7">
    <source>
        <dbReference type="Proteomes" id="UP000176938"/>
    </source>
</evidence>
<sequence>MVKKKKVAKVVPGVKKVVMDDVEMNRALRRIANQIVEANKGVGGIVLVGVIQRGVPLARRLADIIKQIEGLEVPVGSLDVSLYRDDLTKKGQYIEIKKSDMPFAATDKTVILVDDVIFAGRTVRAALDGLKDYGRAAKVQLAVLIDRGHRELPIEPNFVGKTIPTAKSEDVKVEIMEVDGVDRVVIK</sequence>
<feature type="short sequence motif" description="PRPP-binding" evidence="4">
    <location>
        <begin position="110"/>
        <end position="122"/>
    </location>
</feature>
<comment type="caution">
    <text evidence="6">The sequence shown here is derived from an EMBL/GenBank/DDBJ whole genome shotgun (WGS) entry which is preliminary data.</text>
</comment>
<dbReference type="NCBIfam" id="NF003545">
    <property type="entry name" value="PRK05205.1-1"/>
    <property type="match status" value="1"/>
</dbReference>
<dbReference type="InterPro" id="IPR000836">
    <property type="entry name" value="PRTase_dom"/>
</dbReference>
<dbReference type="SUPFAM" id="SSF53271">
    <property type="entry name" value="PRTase-like"/>
    <property type="match status" value="1"/>
</dbReference>
<dbReference type="Proteomes" id="UP000176938">
    <property type="component" value="Unassembled WGS sequence"/>
</dbReference>
<comment type="similarity">
    <text evidence="1 4">Belongs to the purine/pyrimidine phosphoribosyltransferase family. PyrR subfamily.</text>
</comment>
<dbReference type="EC" id="2.4.2.9" evidence="4"/>
<evidence type="ECO:0000256" key="3">
    <source>
        <dbReference type="ARBA" id="ARBA00023163"/>
    </source>
</evidence>
<evidence type="ECO:0000256" key="2">
    <source>
        <dbReference type="ARBA" id="ARBA00023015"/>
    </source>
</evidence>
<dbReference type="HAMAP" id="MF_01219">
    <property type="entry name" value="PyrR"/>
    <property type="match status" value="1"/>
</dbReference>
<accession>A0A1F4RB75</accession>
<dbReference type="FunFam" id="3.40.50.2020:FF:000020">
    <property type="entry name" value="Bifunctional protein PyrR"/>
    <property type="match status" value="1"/>
</dbReference>
<keyword evidence="4 6" id="KW-0808">Transferase</keyword>
<dbReference type="GO" id="GO:0004845">
    <property type="term" value="F:uracil phosphoribosyltransferase activity"/>
    <property type="evidence" value="ECO:0007669"/>
    <property type="project" value="UniProtKB-UniRule"/>
</dbReference>
<organism evidence="6 7">
    <name type="scientific">candidate division WOR-1 bacterium RIFCSPLOWO2_02_FULL_46_20</name>
    <dbReference type="NCBI Taxonomy" id="1802567"/>
    <lineage>
        <taxon>Bacteria</taxon>
        <taxon>Bacillati</taxon>
        <taxon>Saganbacteria</taxon>
    </lineage>
</organism>
<dbReference type="PANTHER" id="PTHR11608">
    <property type="entry name" value="BIFUNCTIONAL PROTEIN PYRR"/>
    <property type="match status" value="1"/>
</dbReference>
<dbReference type="CDD" id="cd06223">
    <property type="entry name" value="PRTases_typeI"/>
    <property type="match status" value="1"/>
</dbReference>
<dbReference type="NCBIfam" id="NF003549">
    <property type="entry name" value="PRK05205.1-5"/>
    <property type="match status" value="1"/>
</dbReference>
<keyword evidence="4 6" id="KW-0328">Glycosyltransferase</keyword>
<gene>
    <name evidence="4" type="primary">pyrR</name>
    <name evidence="6" type="ORF">A3H38_04720</name>
</gene>
<keyword evidence="2 4" id="KW-0805">Transcription regulation</keyword>
<dbReference type="InterPro" id="IPR023050">
    <property type="entry name" value="PyrR"/>
</dbReference>
<name>A0A1F4RB75_UNCSA</name>
<protein>
    <recommendedName>
        <fullName evidence="4">Bifunctional protein PyrR</fullName>
    </recommendedName>
    <domain>
        <recommendedName>
            <fullName evidence="4">Pyrimidine operon regulatory protein</fullName>
        </recommendedName>
    </domain>
    <domain>
        <recommendedName>
            <fullName evidence="4">Uracil phosphoribosyltransferase</fullName>
            <shortName evidence="4">UPRTase</shortName>
            <ecNumber evidence="4">2.4.2.9</ecNumber>
        </recommendedName>
    </domain>
</protein>
<comment type="catalytic activity">
    <reaction evidence="4">
        <text>UMP + diphosphate = 5-phospho-alpha-D-ribose 1-diphosphate + uracil</text>
        <dbReference type="Rhea" id="RHEA:13017"/>
        <dbReference type="ChEBI" id="CHEBI:17568"/>
        <dbReference type="ChEBI" id="CHEBI:33019"/>
        <dbReference type="ChEBI" id="CHEBI:57865"/>
        <dbReference type="ChEBI" id="CHEBI:58017"/>
        <dbReference type="EC" id="2.4.2.9"/>
    </reaction>
</comment>
<proteinExistence type="inferred from homology"/>
<comment type="function">
    <text evidence="4">Also displays a weak uracil phosphoribosyltransferase activity which is not physiologically significant.</text>
</comment>
<dbReference type="PANTHER" id="PTHR11608:SF0">
    <property type="entry name" value="BIFUNCTIONAL PROTEIN PYRR"/>
    <property type="match status" value="1"/>
</dbReference>
<evidence type="ECO:0000259" key="5">
    <source>
        <dbReference type="Pfam" id="PF00156"/>
    </source>
</evidence>
<comment type="function">
    <text evidence="4">Regulates the transcription of the pyrimidine nucleotide (pyr) operon in response to exogenous pyrimidines.</text>
</comment>
<dbReference type="InterPro" id="IPR050137">
    <property type="entry name" value="PyrR_bifunctional"/>
</dbReference>